<evidence type="ECO:0000313" key="6">
    <source>
        <dbReference type="Proteomes" id="UP000799291"/>
    </source>
</evidence>
<dbReference type="InterPro" id="IPR046347">
    <property type="entry name" value="bZIP_sf"/>
</dbReference>
<evidence type="ECO:0000256" key="1">
    <source>
        <dbReference type="ARBA" id="ARBA00004123"/>
    </source>
</evidence>
<keyword evidence="6" id="KW-1185">Reference proteome</keyword>
<keyword evidence="2" id="KW-0539">Nucleus</keyword>
<evidence type="ECO:0000259" key="4">
    <source>
        <dbReference type="PROSITE" id="PS50217"/>
    </source>
</evidence>
<dbReference type="PANTHER" id="PTHR40621:SF6">
    <property type="entry name" value="AP-1-LIKE TRANSCRIPTION FACTOR YAP1-RELATED"/>
    <property type="match status" value="1"/>
</dbReference>
<dbReference type="SMART" id="SM00338">
    <property type="entry name" value="BRLZ"/>
    <property type="match status" value="1"/>
</dbReference>
<feature type="compositionally biased region" description="Basic and acidic residues" evidence="3">
    <location>
        <begin position="8"/>
        <end position="33"/>
    </location>
</feature>
<dbReference type="PROSITE" id="PS50217">
    <property type="entry name" value="BZIP"/>
    <property type="match status" value="1"/>
</dbReference>
<dbReference type="SUPFAM" id="SSF57959">
    <property type="entry name" value="Leucine zipper domain"/>
    <property type="match status" value="1"/>
</dbReference>
<comment type="subcellular location">
    <subcellularLocation>
        <location evidence="1">Nucleus</location>
    </subcellularLocation>
</comment>
<dbReference type="CDD" id="cd14688">
    <property type="entry name" value="bZIP_YAP"/>
    <property type="match status" value="1"/>
</dbReference>
<evidence type="ECO:0000256" key="2">
    <source>
        <dbReference type="ARBA" id="ARBA00023242"/>
    </source>
</evidence>
<dbReference type="EMBL" id="MU005570">
    <property type="protein sequence ID" value="KAF2690691.1"/>
    <property type="molecule type" value="Genomic_DNA"/>
</dbReference>
<proteinExistence type="predicted"/>
<organism evidence="5 6">
    <name type="scientific">Lentithecium fluviatile CBS 122367</name>
    <dbReference type="NCBI Taxonomy" id="1168545"/>
    <lineage>
        <taxon>Eukaryota</taxon>
        <taxon>Fungi</taxon>
        <taxon>Dikarya</taxon>
        <taxon>Ascomycota</taxon>
        <taxon>Pezizomycotina</taxon>
        <taxon>Dothideomycetes</taxon>
        <taxon>Pleosporomycetidae</taxon>
        <taxon>Pleosporales</taxon>
        <taxon>Massarineae</taxon>
        <taxon>Lentitheciaceae</taxon>
        <taxon>Lentithecium</taxon>
    </lineage>
</organism>
<feature type="region of interest" description="Disordered" evidence="3">
    <location>
        <begin position="1"/>
        <end position="45"/>
    </location>
</feature>
<dbReference type="Gene3D" id="1.20.5.170">
    <property type="match status" value="1"/>
</dbReference>
<dbReference type="InterPro" id="IPR004827">
    <property type="entry name" value="bZIP"/>
</dbReference>
<sequence length="307" mass="34263">MKFTFKPFKGDEKSSKSPDQSLRPEQRRREQVRRAQRTHRERKEAYTKSLEAEVVQLRANESRILHETKTLYSEISVLKNLLVANGIPLPASGSGALPSAGNPSAGEVPEQTFDLSIREAKARNRQERIYSQRSAMPHQHTMSSSSELTESIASPRCLGEADHTAIGIDFVLTLEGPCLSHVDAIQNDDNPASTGHALMVTASMLHEHPADPGHRLHSNATWQVPVTGIERLLELSDTIPLDGELTPVQAWNHIRRHPHYNGLEFERLESLKQKLLGYIKCYGFGGVIDQGVFENAVFEAFVVGRVF</sequence>
<dbReference type="Proteomes" id="UP000799291">
    <property type="component" value="Unassembled WGS sequence"/>
</dbReference>
<dbReference type="PANTHER" id="PTHR40621">
    <property type="entry name" value="TRANSCRIPTION FACTOR KAPC-RELATED"/>
    <property type="match status" value="1"/>
</dbReference>
<dbReference type="GO" id="GO:0001228">
    <property type="term" value="F:DNA-binding transcription activator activity, RNA polymerase II-specific"/>
    <property type="evidence" value="ECO:0007669"/>
    <property type="project" value="TreeGrafter"/>
</dbReference>
<evidence type="ECO:0000313" key="5">
    <source>
        <dbReference type="EMBL" id="KAF2690691.1"/>
    </source>
</evidence>
<dbReference type="InterPro" id="IPR050936">
    <property type="entry name" value="AP-1-like"/>
</dbReference>
<dbReference type="OrthoDB" id="2590011at2759"/>
<dbReference type="AlphaFoldDB" id="A0A6G1JKE3"/>
<feature type="domain" description="BZIP" evidence="4">
    <location>
        <begin position="26"/>
        <end position="85"/>
    </location>
</feature>
<accession>A0A6G1JKE3</accession>
<dbReference type="GO" id="GO:0000976">
    <property type="term" value="F:transcription cis-regulatory region binding"/>
    <property type="evidence" value="ECO:0007669"/>
    <property type="project" value="InterPro"/>
</dbReference>
<reference evidence="5" key="1">
    <citation type="journal article" date="2020" name="Stud. Mycol.">
        <title>101 Dothideomycetes genomes: a test case for predicting lifestyles and emergence of pathogens.</title>
        <authorList>
            <person name="Haridas S."/>
            <person name="Albert R."/>
            <person name="Binder M."/>
            <person name="Bloem J."/>
            <person name="Labutti K."/>
            <person name="Salamov A."/>
            <person name="Andreopoulos B."/>
            <person name="Baker S."/>
            <person name="Barry K."/>
            <person name="Bills G."/>
            <person name="Bluhm B."/>
            <person name="Cannon C."/>
            <person name="Castanera R."/>
            <person name="Culley D."/>
            <person name="Daum C."/>
            <person name="Ezra D."/>
            <person name="Gonzalez J."/>
            <person name="Henrissat B."/>
            <person name="Kuo A."/>
            <person name="Liang C."/>
            <person name="Lipzen A."/>
            <person name="Lutzoni F."/>
            <person name="Magnuson J."/>
            <person name="Mondo S."/>
            <person name="Nolan M."/>
            <person name="Ohm R."/>
            <person name="Pangilinan J."/>
            <person name="Park H.-J."/>
            <person name="Ramirez L."/>
            <person name="Alfaro M."/>
            <person name="Sun H."/>
            <person name="Tritt A."/>
            <person name="Yoshinaga Y."/>
            <person name="Zwiers L.-H."/>
            <person name="Turgeon B."/>
            <person name="Goodwin S."/>
            <person name="Spatafora J."/>
            <person name="Crous P."/>
            <person name="Grigoriev I."/>
        </authorList>
    </citation>
    <scope>NUCLEOTIDE SEQUENCE</scope>
    <source>
        <strain evidence="5">CBS 122367</strain>
    </source>
</reference>
<name>A0A6G1JKE3_9PLEO</name>
<dbReference type="GO" id="GO:0090575">
    <property type="term" value="C:RNA polymerase II transcription regulator complex"/>
    <property type="evidence" value="ECO:0007669"/>
    <property type="project" value="TreeGrafter"/>
</dbReference>
<gene>
    <name evidence="5" type="ORF">K458DRAFT_326498</name>
</gene>
<evidence type="ECO:0000256" key="3">
    <source>
        <dbReference type="SAM" id="MobiDB-lite"/>
    </source>
</evidence>
<protein>
    <recommendedName>
        <fullName evidence="4">BZIP domain-containing protein</fullName>
    </recommendedName>
</protein>